<evidence type="ECO:0000313" key="1">
    <source>
        <dbReference type="EMBL" id="KJA19435.1"/>
    </source>
</evidence>
<dbReference type="AlphaFoldDB" id="A0A0D2PH64"/>
<reference evidence="2" key="1">
    <citation type="submission" date="2014-04" db="EMBL/GenBank/DDBJ databases">
        <title>Evolutionary Origins and Diversification of the Mycorrhizal Mutualists.</title>
        <authorList>
            <consortium name="DOE Joint Genome Institute"/>
            <consortium name="Mycorrhizal Genomics Consortium"/>
            <person name="Kohler A."/>
            <person name="Kuo A."/>
            <person name="Nagy L.G."/>
            <person name="Floudas D."/>
            <person name="Copeland A."/>
            <person name="Barry K.W."/>
            <person name="Cichocki N."/>
            <person name="Veneault-Fourrey C."/>
            <person name="LaButti K."/>
            <person name="Lindquist E.A."/>
            <person name="Lipzen A."/>
            <person name="Lundell T."/>
            <person name="Morin E."/>
            <person name="Murat C."/>
            <person name="Riley R."/>
            <person name="Ohm R."/>
            <person name="Sun H."/>
            <person name="Tunlid A."/>
            <person name="Henrissat B."/>
            <person name="Grigoriev I.V."/>
            <person name="Hibbett D.S."/>
            <person name="Martin F."/>
        </authorList>
    </citation>
    <scope>NUCLEOTIDE SEQUENCE [LARGE SCALE GENOMIC DNA]</scope>
    <source>
        <strain evidence="2">FD-334 SS-4</strain>
    </source>
</reference>
<keyword evidence="2" id="KW-1185">Reference proteome</keyword>
<dbReference type="Proteomes" id="UP000054270">
    <property type="component" value="Unassembled WGS sequence"/>
</dbReference>
<organism evidence="1 2">
    <name type="scientific">Hypholoma sublateritium (strain FD-334 SS-4)</name>
    <dbReference type="NCBI Taxonomy" id="945553"/>
    <lineage>
        <taxon>Eukaryota</taxon>
        <taxon>Fungi</taxon>
        <taxon>Dikarya</taxon>
        <taxon>Basidiomycota</taxon>
        <taxon>Agaricomycotina</taxon>
        <taxon>Agaricomycetes</taxon>
        <taxon>Agaricomycetidae</taxon>
        <taxon>Agaricales</taxon>
        <taxon>Agaricineae</taxon>
        <taxon>Strophariaceae</taxon>
        <taxon>Hypholoma</taxon>
    </lineage>
</organism>
<protein>
    <submittedName>
        <fullName evidence="1">Uncharacterized protein</fullName>
    </submittedName>
</protein>
<dbReference type="EMBL" id="KN817578">
    <property type="protein sequence ID" value="KJA19435.1"/>
    <property type="molecule type" value="Genomic_DNA"/>
</dbReference>
<proteinExistence type="predicted"/>
<gene>
    <name evidence="1" type="ORF">HYPSUDRAFT_204650</name>
</gene>
<evidence type="ECO:0000313" key="2">
    <source>
        <dbReference type="Proteomes" id="UP000054270"/>
    </source>
</evidence>
<name>A0A0D2PH64_HYPSF</name>
<accession>A0A0D2PH64</accession>
<sequence length="152" mass="16185">MGRVAHLAQARLHLPSLVLRIDLDDALHVTSFIGGAHTEPASAALRSSLSSTTSLTAPPLTRTVISQMSVRRRELGGLHKNPTRMAAMQHAVRNTDEIPRGTQCCGTSLRTTTLLHQCTGGDTPGSWTRTGGGAGCPRARTLHRASPIPNPR</sequence>